<feature type="signal peptide" evidence="11">
    <location>
        <begin position="1"/>
        <end position="22"/>
    </location>
</feature>
<feature type="transmembrane region" description="Helical" evidence="10">
    <location>
        <begin position="281"/>
        <end position="300"/>
    </location>
</feature>
<evidence type="ECO:0000256" key="8">
    <source>
        <dbReference type="ARBA" id="ARBA00023180"/>
    </source>
</evidence>
<dbReference type="Proteomes" id="UP000800092">
    <property type="component" value="Unassembled WGS sequence"/>
</dbReference>
<dbReference type="GO" id="GO:0005770">
    <property type="term" value="C:late endosome"/>
    <property type="evidence" value="ECO:0007669"/>
    <property type="project" value="TreeGrafter"/>
</dbReference>
<dbReference type="SUPFAM" id="SSF50911">
    <property type="entry name" value="Mannose 6-phosphate receptor domain"/>
    <property type="match status" value="1"/>
</dbReference>
<keyword evidence="4 11" id="KW-0732">Signal</keyword>
<dbReference type="AlphaFoldDB" id="A0A6A6H057"/>
<evidence type="ECO:0000256" key="7">
    <source>
        <dbReference type="ARBA" id="ARBA00023157"/>
    </source>
</evidence>
<dbReference type="InterPro" id="IPR044865">
    <property type="entry name" value="MRH_dom"/>
</dbReference>
<evidence type="ECO:0000256" key="4">
    <source>
        <dbReference type="ARBA" id="ARBA00022729"/>
    </source>
</evidence>
<evidence type="ECO:0000313" key="14">
    <source>
        <dbReference type="Proteomes" id="UP000800092"/>
    </source>
</evidence>
<keyword evidence="3 10" id="KW-0812">Transmembrane</keyword>
<keyword evidence="6 10" id="KW-0472">Membrane</keyword>
<evidence type="ECO:0000256" key="6">
    <source>
        <dbReference type="ARBA" id="ARBA00023136"/>
    </source>
</evidence>
<evidence type="ECO:0000256" key="3">
    <source>
        <dbReference type="ARBA" id="ARBA00022692"/>
    </source>
</evidence>
<dbReference type="InterPro" id="IPR028927">
    <property type="entry name" value="Man-6-P_rcpt"/>
</dbReference>
<dbReference type="GO" id="GO:0010008">
    <property type="term" value="C:endosome membrane"/>
    <property type="evidence" value="ECO:0007669"/>
    <property type="project" value="UniProtKB-SubCell"/>
</dbReference>
<keyword evidence="13" id="KW-0675">Receptor</keyword>
<evidence type="ECO:0000256" key="1">
    <source>
        <dbReference type="ARBA" id="ARBA00004308"/>
    </source>
</evidence>
<feature type="chain" id="PRO_5025634562" evidence="11">
    <location>
        <begin position="23"/>
        <end position="384"/>
    </location>
</feature>
<dbReference type="Gene3D" id="2.70.130.10">
    <property type="entry name" value="Mannose-6-phosphate receptor binding domain"/>
    <property type="match status" value="2"/>
</dbReference>
<feature type="region of interest" description="Disordered" evidence="9">
    <location>
        <begin position="355"/>
        <end position="384"/>
    </location>
</feature>
<evidence type="ECO:0000256" key="2">
    <source>
        <dbReference type="ARBA" id="ARBA00022448"/>
    </source>
</evidence>
<evidence type="ECO:0000256" key="9">
    <source>
        <dbReference type="SAM" id="MobiDB-lite"/>
    </source>
</evidence>
<feature type="compositionally biased region" description="Polar residues" evidence="9">
    <location>
        <begin position="151"/>
        <end position="166"/>
    </location>
</feature>
<keyword evidence="7" id="KW-1015">Disulfide bond</keyword>
<keyword evidence="2" id="KW-0813">Transport</keyword>
<dbReference type="InterPro" id="IPR009011">
    <property type="entry name" value="Man6P_isomerase_rcpt-bd_dom_sf"/>
</dbReference>
<accession>A0A6A6H057</accession>
<reference evidence="13" key="1">
    <citation type="journal article" date="2020" name="Stud. Mycol.">
        <title>101 Dothideomycetes genomes: a test case for predicting lifestyles and emergence of pathogens.</title>
        <authorList>
            <person name="Haridas S."/>
            <person name="Albert R."/>
            <person name="Binder M."/>
            <person name="Bloem J."/>
            <person name="Labutti K."/>
            <person name="Salamov A."/>
            <person name="Andreopoulos B."/>
            <person name="Baker S."/>
            <person name="Barry K."/>
            <person name="Bills G."/>
            <person name="Bluhm B."/>
            <person name="Cannon C."/>
            <person name="Castanera R."/>
            <person name="Culley D."/>
            <person name="Daum C."/>
            <person name="Ezra D."/>
            <person name="Gonzalez J."/>
            <person name="Henrissat B."/>
            <person name="Kuo A."/>
            <person name="Liang C."/>
            <person name="Lipzen A."/>
            <person name="Lutzoni F."/>
            <person name="Magnuson J."/>
            <person name="Mondo S."/>
            <person name="Nolan M."/>
            <person name="Ohm R."/>
            <person name="Pangilinan J."/>
            <person name="Park H.-J."/>
            <person name="Ramirez L."/>
            <person name="Alfaro M."/>
            <person name="Sun H."/>
            <person name="Tritt A."/>
            <person name="Yoshinaga Y."/>
            <person name="Zwiers L.-H."/>
            <person name="Turgeon B."/>
            <person name="Goodwin S."/>
            <person name="Spatafora J."/>
            <person name="Crous P."/>
            <person name="Grigoriev I."/>
        </authorList>
    </citation>
    <scope>NUCLEOTIDE SEQUENCE</scope>
    <source>
        <strain evidence="13">Tuck. ex Michener</strain>
    </source>
</reference>
<feature type="compositionally biased region" description="Basic and acidic residues" evidence="9">
    <location>
        <begin position="140"/>
        <end position="150"/>
    </location>
</feature>
<dbReference type="OrthoDB" id="4504960at2759"/>
<evidence type="ECO:0000256" key="5">
    <source>
        <dbReference type="ARBA" id="ARBA00022989"/>
    </source>
</evidence>
<protein>
    <submittedName>
        <fullName evidence="13">Mannose 6-phosphate receptor domain-containing protein</fullName>
    </submittedName>
</protein>
<gene>
    <name evidence="13" type="ORF">EV356DRAFT_490997</name>
</gene>
<dbReference type="Pfam" id="PF02157">
    <property type="entry name" value="Man-6-P_recep"/>
    <property type="match status" value="1"/>
</dbReference>
<keyword evidence="14" id="KW-1185">Reference proteome</keyword>
<evidence type="ECO:0000256" key="10">
    <source>
        <dbReference type="SAM" id="Phobius"/>
    </source>
</evidence>
<feature type="transmembrane region" description="Helical" evidence="10">
    <location>
        <begin position="321"/>
        <end position="346"/>
    </location>
</feature>
<evidence type="ECO:0000259" key="12">
    <source>
        <dbReference type="PROSITE" id="PS51914"/>
    </source>
</evidence>
<keyword evidence="5 10" id="KW-1133">Transmembrane helix</keyword>
<dbReference type="PANTHER" id="PTHR15071">
    <property type="entry name" value="MANNOSE-6-PHOSPHATE RECEPTOR FAMILY MEMBER"/>
    <property type="match status" value="1"/>
</dbReference>
<sequence>MKISPSAWAAAALIFPNPLASAAKESAARSCTEKSSSTGSFFDLSPISIPSHGKKSAKNARKESWQANGYDYGSNFTLNFCAPVVEELDKVEGIREKEQEDVGAYYEDDGRVYSIGSANNKLKLRGRKLVLVYESGSPCGDKDGYDRRSLSPDSGYQGLSSRNSSKGKGRHGDDDDDDDDRDPDQEDDDDDDEDDGDGENNDDDYDDDDDGDDEDDDPPPTKGSKHQRRKSTVISFLCDRDPLKADASVAFVAASPDECTYFFEVRSPAACGRSESSRSGLGPGGVFGIIVLIALSVYLVGGCVYQRTVMHQRGWRQIPNYSFWASIFGFIQDLFIIVFSSCARFLPSRRGYTRVSANGSARGRGSNSEDENRLIDQLDEEWDD</sequence>
<dbReference type="GO" id="GO:0000139">
    <property type="term" value="C:Golgi membrane"/>
    <property type="evidence" value="ECO:0007669"/>
    <property type="project" value="UniProtKB-SubCell"/>
</dbReference>
<keyword evidence="8" id="KW-0325">Glycoprotein</keyword>
<dbReference type="EMBL" id="ML991833">
    <property type="protein sequence ID" value="KAF2230953.1"/>
    <property type="molecule type" value="Genomic_DNA"/>
</dbReference>
<dbReference type="PROSITE" id="PS51914">
    <property type="entry name" value="MRH"/>
    <property type="match status" value="1"/>
</dbReference>
<name>A0A6A6H057_VIRVR</name>
<dbReference type="PANTHER" id="PTHR15071:SF0">
    <property type="entry name" value="MANNOSE 6-PHOSPHATE RECEPTOR-LIKE PROTEIN 1"/>
    <property type="match status" value="1"/>
</dbReference>
<feature type="compositionally biased region" description="Acidic residues" evidence="9">
    <location>
        <begin position="174"/>
        <end position="218"/>
    </location>
</feature>
<dbReference type="GO" id="GO:0007034">
    <property type="term" value="P:vacuolar transport"/>
    <property type="evidence" value="ECO:0007669"/>
    <property type="project" value="TreeGrafter"/>
</dbReference>
<organism evidence="13 14">
    <name type="scientific">Viridothelium virens</name>
    <name type="common">Speckled blister lichen</name>
    <name type="synonym">Trypethelium virens</name>
    <dbReference type="NCBI Taxonomy" id="1048519"/>
    <lineage>
        <taxon>Eukaryota</taxon>
        <taxon>Fungi</taxon>
        <taxon>Dikarya</taxon>
        <taxon>Ascomycota</taxon>
        <taxon>Pezizomycotina</taxon>
        <taxon>Dothideomycetes</taxon>
        <taxon>Dothideomycetes incertae sedis</taxon>
        <taxon>Trypetheliales</taxon>
        <taxon>Trypetheliaceae</taxon>
        <taxon>Viridothelium</taxon>
    </lineage>
</organism>
<feature type="domain" description="MRH" evidence="12">
    <location>
        <begin position="29"/>
        <end position="273"/>
    </location>
</feature>
<proteinExistence type="predicted"/>
<evidence type="ECO:0000256" key="11">
    <source>
        <dbReference type="SAM" id="SignalP"/>
    </source>
</evidence>
<evidence type="ECO:0000313" key="13">
    <source>
        <dbReference type="EMBL" id="KAF2230953.1"/>
    </source>
</evidence>
<feature type="region of interest" description="Disordered" evidence="9">
    <location>
        <begin position="136"/>
        <end position="229"/>
    </location>
</feature>
<comment type="subcellular location">
    <subcellularLocation>
        <location evidence="1">Endomembrane system</location>
    </subcellularLocation>
</comment>